<evidence type="ECO:0000313" key="5">
    <source>
        <dbReference type="EMBL" id="KAF3601261.1"/>
    </source>
</evidence>
<dbReference type="InterPro" id="IPR019734">
    <property type="entry name" value="TPR_rpt"/>
</dbReference>
<dbReference type="InterPro" id="IPR051939">
    <property type="entry name" value="Glycosyltr_41/O-GlcNAc_trsf"/>
</dbReference>
<proteinExistence type="predicted"/>
<dbReference type="EMBL" id="QGKX02000996">
    <property type="protein sequence ID" value="KAF3558783.1"/>
    <property type="molecule type" value="Genomic_DNA"/>
</dbReference>
<organism evidence="4 6">
    <name type="scientific">Brassica cretica</name>
    <name type="common">Mustard</name>
    <dbReference type="NCBI Taxonomy" id="69181"/>
    <lineage>
        <taxon>Eukaryota</taxon>
        <taxon>Viridiplantae</taxon>
        <taxon>Streptophyta</taxon>
        <taxon>Embryophyta</taxon>
        <taxon>Tracheophyta</taxon>
        <taxon>Spermatophyta</taxon>
        <taxon>Magnoliopsida</taxon>
        <taxon>eudicotyledons</taxon>
        <taxon>Gunneridae</taxon>
        <taxon>Pentapetalae</taxon>
        <taxon>rosids</taxon>
        <taxon>malvids</taxon>
        <taxon>Brassicales</taxon>
        <taxon>Brassicaceae</taxon>
        <taxon>Brassiceae</taxon>
        <taxon>Brassica</taxon>
    </lineage>
</organism>
<evidence type="ECO:0000256" key="1">
    <source>
        <dbReference type="ARBA" id="ARBA00004922"/>
    </source>
</evidence>
<dbReference type="PANTHER" id="PTHR44835:SF1">
    <property type="entry name" value="PROTEIN O-GLCNAC TRANSFERASE"/>
    <property type="match status" value="1"/>
</dbReference>
<evidence type="ECO:0000256" key="2">
    <source>
        <dbReference type="ARBA" id="ARBA00022676"/>
    </source>
</evidence>
<comment type="caution">
    <text evidence="4">The sequence shown here is derived from an EMBL/GenBank/DDBJ whole genome shotgun (WGS) entry which is preliminary data.</text>
</comment>
<dbReference type="GO" id="GO:0016757">
    <property type="term" value="F:glycosyltransferase activity"/>
    <property type="evidence" value="ECO:0007669"/>
    <property type="project" value="UniProtKB-KW"/>
</dbReference>
<dbReference type="Pfam" id="PF13181">
    <property type="entry name" value="TPR_8"/>
    <property type="match status" value="1"/>
</dbReference>
<evidence type="ECO:0000313" key="6">
    <source>
        <dbReference type="Proteomes" id="UP000712600"/>
    </source>
</evidence>
<evidence type="ECO:0000256" key="3">
    <source>
        <dbReference type="ARBA" id="ARBA00022679"/>
    </source>
</evidence>
<sequence length="205" mass="22262">MELWSSEIVFFTSDETAVEFIEEEEAKVNVEDVSTCDEDGGLMETGELRLVFTSAKDDDDDCAWTKSGNSLLATSIANEVVDGEAVMVDDEAEVMADDDVGTGGRDSTARPHEILCISEDDDGGGGMIPDSMEACRDKVEEKSGEDVGADLSATIHSRFAEFQSALCCYVKAALETPMYTEAYCNMGVIYKNSGDLEMAITCYER</sequence>
<reference evidence="4" key="1">
    <citation type="submission" date="2019-12" db="EMBL/GenBank/DDBJ databases">
        <title>Genome sequencing and annotation of Brassica cretica.</title>
        <authorList>
            <person name="Studholme D.J."/>
            <person name="Sarris P."/>
        </authorList>
    </citation>
    <scope>NUCLEOTIDE SEQUENCE</scope>
    <source>
        <strain evidence="4">PFS-109/04</strain>
        <tissue evidence="4">Leaf</tissue>
    </source>
</reference>
<dbReference type="InterPro" id="IPR011990">
    <property type="entry name" value="TPR-like_helical_dom_sf"/>
</dbReference>
<dbReference type="Proteomes" id="UP000712600">
    <property type="component" value="Unassembled WGS sequence"/>
</dbReference>
<dbReference type="SUPFAM" id="SSF48452">
    <property type="entry name" value="TPR-like"/>
    <property type="match status" value="1"/>
</dbReference>
<gene>
    <name evidence="4" type="ORF">F2Q69_00010312</name>
    <name evidence="5" type="ORF">F2Q69_00038738</name>
</gene>
<accession>A0A8S9R1X3</accession>
<comment type="pathway">
    <text evidence="1">Protein modification; protein glycosylation.</text>
</comment>
<dbReference type="Gene3D" id="1.25.40.10">
    <property type="entry name" value="Tetratricopeptide repeat domain"/>
    <property type="match status" value="1"/>
</dbReference>
<dbReference type="PANTHER" id="PTHR44835">
    <property type="entry name" value="UDP-N-ACETYLGLUCOSAMINE--PEPTIDE N-ACETYLGLUCOSAMINYLTRANSFERASE SPINDLY-RELATED"/>
    <property type="match status" value="1"/>
</dbReference>
<evidence type="ECO:0000313" key="4">
    <source>
        <dbReference type="EMBL" id="KAF3558783.1"/>
    </source>
</evidence>
<keyword evidence="2" id="KW-0328">Glycosyltransferase</keyword>
<name>A0A8S9R1X3_BRACR</name>
<dbReference type="PROSITE" id="PS50293">
    <property type="entry name" value="TPR_REGION"/>
    <property type="match status" value="1"/>
</dbReference>
<dbReference type="AlphaFoldDB" id="A0A8S9R1X3"/>
<dbReference type="EMBL" id="QGKX02000004">
    <property type="protein sequence ID" value="KAF3601261.1"/>
    <property type="molecule type" value="Genomic_DNA"/>
</dbReference>
<keyword evidence="3" id="KW-0808">Transferase</keyword>
<protein>
    <submittedName>
        <fullName evidence="4">Uncharacterized protein</fullName>
    </submittedName>
</protein>